<dbReference type="SUPFAM" id="SSF55073">
    <property type="entry name" value="Nucleotide cyclase"/>
    <property type="match status" value="1"/>
</dbReference>
<keyword evidence="4" id="KW-0597">Phosphoprotein</keyword>
<protein>
    <submittedName>
        <fullName evidence="19">EAL domain-containing protein</fullName>
    </submittedName>
</protein>
<dbReference type="CDD" id="cd01948">
    <property type="entry name" value="EAL"/>
    <property type="match status" value="1"/>
</dbReference>
<feature type="domain" description="EAL" evidence="16">
    <location>
        <begin position="558"/>
        <end position="804"/>
    </location>
</feature>
<evidence type="ECO:0000259" key="17">
    <source>
        <dbReference type="PROSITE" id="PS50885"/>
    </source>
</evidence>
<evidence type="ECO:0000256" key="10">
    <source>
        <dbReference type="ARBA" id="ARBA00022989"/>
    </source>
</evidence>
<dbReference type="SMART" id="SM00052">
    <property type="entry name" value="EAL"/>
    <property type="match status" value="1"/>
</dbReference>
<dbReference type="GO" id="GO:0000160">
    <property type="term" value="P:phosphorelay signal transduction system"/>
    <property type="evidence" value="ECO:0007669"/>
    <property type="project" value="UniProtKB-KW"/>
</dbReference>
<dbReference type="InterPro" id="IPR035919">
    <property type="entry name" value="EAL_sf"/>
</dbReference>
<dbReference type="SUPFAM" id="SSF141868">
    <property type="entry name" value="EAL domain-like"/>
    <property type="match status" value="1"/>
</dbReference>
<evidence type="ECO:0000256" key="2">
    <source>
        <dbReference type="ARBA" id="ARBA00004651"/>
    </source>
</evidence>
<dbReference type="SMART" id="SM00091">
    <property type="entry name" value="PAS"/>
    <property type="match status" value="1"/>
</dbReference>
<evidence type="ECO:0000256" key="3">
    <source>
        <dbReference type="ARBA" id="ARBA00022475"/>
    </source>
</evidence>
<feature type="domain" description="GGDEF" evidence="18">
    <location>
        <begin position="415"/>
        <end position="547"/>
    </location>
</feature>
<dbReference type="Gene3D" id="3.30.70.270">
    <property type="match status" value="1"/>
</dbReference>
<gene>
    <name evidence="19" type="ORF">FE785_09410</name>
</gene>
<dbReference type="PANTHER" id="PTHR44757:SF4">
    <property type="entry name" value="DIGUANYLATE CYCLASE DGCE-RELATED"/>
    <property type="match status" value="1"/>
</dbReference>
<keyword evidence="12" id="KW-0472">Membrane</keyword>
<comment type="subcellular location">
    <subcellularLocation>
        <location evidence="2">Cell membrane</location>
        <topology evidence="2">Multi-pass membrane protein</topology>
    </subcellularLocation>
</comment>
<dbReference type="NCBIfam" id="TIGR00229">
    <property type="entry name" value="sensory_box"/>
    <property type="match status" value="1"/>
</dbReference>
<sequence length="804" mass="91451">MKPRKWHHSIKSRLILAVALLHAILMTIFVTDLVHRQQSFLVEESTQSTMGIAKTLATNSIPWVLSSDLAGLEEIMRSQSQQPNLVFAMITDKHGKIIAYHHKEVETSQHIGKYINSDILDKASQNLELAIFQDSPREIDIAAPITVNNALIGWARIHISRKHIFDSIQFITIEGLLYTLAAILIGTFFAWRLGNGLTKGIYSLISTTQKVRAGERDIKVSMDRKDELQTLSNNFQAMLNNLNNKEKELFSEKERLEITLKSIGDGVITTNKDGLITYMNPVSEVLTGWSNFAAEGIHIEKVFKIYNETTMEPAFNPALRSMQQQKIISLTNHTVLINHAGEKISIEDSGAPIVDNKGEIVGAVLVFHDATEARQLRSKLTWQAMHDTLTDLYNRQAFENRLEQLIERNLEDDTLQHCLIYIDLDQFKVVNDTVGHSAGDELLKQIATIMEKQVRESDLLARIGGDEFAILLENCNVEHAERIAEKIRVAVFAHRFIWEDRVFDIGTSIGITLFQGAMSKANIMSQADVACYIAKEQGRNRIHIFREDDQTLNQEFSTLDWVNRIKRAIENEHFMLFAQQVIPLQKESDKKSLEILVRLEDEDGQIITPNQFLPAAERFNLMWRLDMYIVEKSFQWLKIHADKIERLNINISGQSLNNDAFIESLLEILAKDPKINSKVCFEITETIAITHMSACISFLNRIKHQGCMLALDDFGAGFSSFSWLKSLPVDFVKIDGSFILDVMQDKVDAAMVRAIHQISDEMNIQTVAEFVENKEVSDWLAATGIDYAQGYYYHKPSPLENIDF</sequence>
<dbReference type="AlphaFoldDB" id="A0A4P9K728"/>
<evidence type="ECO:0000313" key="19">
    <source>
        <dbReference type="EMBL" id="QCU90829.1"/>
    </source>
</evidence>
<dbReference type="InterPro" id="IPR052155">
    <property type="entry name" value="Biofilm_reg_signaling"/>
</dbReference>
<dbReference type="InterPro" id="IPR001633">
    <property type="entry name" value="EAL_dom"/>
</dbReference>
<accession>A0A4P9K728</accession>
<dbReference type="KEGG" id="thig:FE785_09410"/>
<keyword evidence="3" id="KW-1003">Cell membrane</keyword>
<dbReference type="NCBIfam" id="TIGR00254">
    <property type="entry name" value="GGDEF"/>
    <property type="match status" value="1"/>
</dbReference>
<dbReference type="InterPro" id="IPR029787">
    <property type="entry name" value="Nucleotide_cyclase"/>
</dbReference>
<feature type="domain" description="PAS" evidence="14">
    <location>
        <begin position="252"/>
        <end position="290"/>
    </location>
</feature>
<dbReference type="GO" id="GO:0016301">
    <property type="term" value="F:kinase activity"/>
    <property type="evidence" value="ECO:0007669"/>
    <property type="project" value="UniProtKB-KW"/>
</dbReference>
<dbReference type="InterPro" id="IPR000700">
    <property type="entry name" value="PAS-assoc_C"/>
</dbReference>
<dbReference type="RefSeq" id="WP_138565503.1">
    <property type="nucleotide sequence ID" value="NZ_CP040602.1"/>
</dbReference>
<dbReference type="InterPro" id="IPR013767">
    <property type="entry name" value="PAS_fold"/>
</dbReference>
<dbReference type="InterPro" id="IPR035965">
    <property type="entry name" value="PAS-like_dom_sf"/>
</dbReference>
<dbReference type="InterPro" id="IPR000160">
    <property type="entry name" value="GGDEF_dom"/>
</dbReference>
<dbReference type="InterPro" id="IPR003660">
    <property type="entry name" value="HAMP_dom"/>
</dbReference>
<evidence type="ECO:0000256" key="6">
    <source>
        <dbReference type="ARBA" id="ARBA00022692"/>
    </source>
</evidence>
<dbReference type="Gene3D" id="3.20.20.450">
    <property type="entry name" value="EAL domain"/>
    <property type="match status" value="1"/>
</dbReference>
<dbReference type="GO" id="GO:0005886">
    <property type="term" value="C:plasma membrane"/>
    <property type="evidence" value="ECO:0007669"/>
    <property type="project" value="UniProtKB-SubCell"/>
</dbReference>
<dbReference type="GO" id="GO:0005524">
    <property type="term" value="F:ATP binding"/>
    <property type="evidence" value="ECO:0007669"/>
    <property type="project" value="UniProtKB-KW"/>
</dbReference>
<dbReference type="InterPro" id="IPR029151">
    <property type="entry name" value="Sensor-like_sf"/>
</dbReference>
<feature type="coiled-coil region" evidence="13">
    <location>
        <begin position="225"/>
        <end position="259"/>
    </location>
</feature>
<dbReference type="Proteomes" id="UP000304864">
    <property type="component" value="Chromosome"/>
</dbReference>
<dbReference type="InterPro" id="IPR033463">
    <property type="entry name" value="sCache_3"/>
</dbReference>
<evidence type="ECO:0000256" key="4">
    <source>
        <dbReference type="ARBA" id="ARBA00022553"/>
    </source>
</evidence>
<dbReference type="CDD" id="cd00130">
    <property type="entry name" value="PAS"/>
    <property type="match status" value="1"/>
</dbReference>
<dbReference type="PROSITE" id="PS50887">
    <property type="entry name" value="GGDEF"/>
    <property type="match status" value="1"/>
</dbReference>
<evidence type="ECO:0000259" key="15">
    <source>
        <dbReference type="PROSITE" id="PS50113"/>
    </source>
</evidence>
<evidence type="ECO:0000256" key="7">
    <source>
        <dbReference type="ARBA" id="ARBA00022741"/>
    </source>
</evidence>
<feature type="domain" description="PAC" evidence="15">
    <location>
        <begin position="330"/>
        <end position="382"/>
    </location>
</feature>
<dbReference type="Gene3D" id="3.30.450.20">
    <property type="entry name" value="PAS domain"/>
    <property type="match status" value="1"/>
</dbReference>
<dbReference type="PROSITE" id="PS50112">
    <property type="entry name" value="PAS"/>
    <property type="match status" value="1"/>
</dbReference>
<dbReference type="Pfam" id="PF00990">
    <property type="entry name" value="GGDEF"/>
    <property type="match status" value="1"/>
</dbReference>
<dbReference type="OrthoDB" id="9813913at2"/>
<keyword evidence="20" id="KW-1185">Reference proteome</keyword>
<evidence type="ECO:0000256" key="11">
    <source>
        <dbReference type="ARBA" id="ARBA00023012"/>
    </source>
</evidence>
<evidence type="ECO:0000256" key="8">
    <source>
        <dbReference type="ARBA" id="ARBA00022777"/>
    </source>
</evidence>
<keyword evidence="8" id="KW-0418">Kinase</keyword>
<keyword evidence="10" id="KW-1133">Transmembrane helix</keyword>
<feature type="domain" description="HAMP" evidence="17">
    <location>
        <begin position="195"/>
        <end position="247"/>
    </location>
</feature>
<evidence type="ECO:0000256" key="9">
    <source>
        <dbReference type="ARBA" id="ARBA00022840"/>
    </source>
</evidence>
<evidence type="ECO:0000259" key="18">
    <source>
        <dbReference type="PROSITE" id="PS50887"/>
    </source>
</evidence>
<name>A0A4P9K728_9GAMM</name>
<dbReference type="PROSITE" id="PS50113">
    <property type="entry name" value="PAC"/>
    <property type="match status" value="1"/>
</dbReference>
<dbReference type="InterPro" id="IPR000014">
    <property type="entry name" value="PAS"/>
</dbReference>
<comment type="cofactor">
    <cofactor evidence="1">
        <name>Mg(2+)</name>
        <dbReference type="ChEBI" id="CHEBI:18420"/>
    </cofactor>
</comment>
<dbReference type="Gene3D" id="6.10.340.10">
    <property type="match status" value="1"/>
</dbReference>
<dbReference type="FunFam" id="3.30.70.270:FF:000001">
    <property type="entry name" value="Diguanylate cyclase domain protein"/>
    <property type="match status" value="1"/>
</dbReference>
<evidence type="ECO:0000256" key="12">
    <source>
        <dbReference type="ARBA" id="ARBA00023136"/>
    </source>
</evidence>
<dbReference type="SMART" id="SM00267">
    <property type="entry name" value="GGDEF"/>
    <property type="match status" value="1"/>
</dbReference>
<evidence type="ECO:0000256" key="13">
    <source>
        <dbReference type="SAM" id="Coils"/>
    </source>
</evidence>
<keyword evidence="5" id="KW-0808">Transferase</keyword>
<dbReference type="SUPFAM" id="SSF103190">
    <property type="entry name" value="Sensory domain-like"/>
    <property type="match status" value="1"/>
</dbReference>
<evidence type="ECO:0000313" key="20">
    <source>
        <dbReference type="Proteomes" id="UP000304864"/>
    </source>
</evidence>
<dbReference type="Pfam" id="PF00563">
    <property type="entry name" value="EAL"/>
    <property type="match status" value="1"/>
</dbReference>
<evidence type="ECO:0000259" key="14">
    <source>
        <dbReference type="PROSITE" id="PS50112"/>
    </source>
</evidence>
<dbReference type="InterPro" id="IPR043128">
    <property type="entry name" value="Rev_trsase/Diguanyl_cyclase"/>
</dbReference>
<dbReference type="PANTHER" id="PTHR44757">
    <property type="entry name" value="DIGUANYLATE CYCLASE DGCP"/>
    <property type="match status" value="1"/>
</dbReference>
<keyword evidence="13" id="KW-0175">Coiled coil</keyword>
<reference evidence="19 20" key="1">
    <citation type="submission" date="2019-05" db="EMBL/GenBank/DDBJ databases">
        <title>Thiomicrorhabdus sediminis sp. nov, a novel sulfur-oxidizing bacterium isolated from coastal sediment.</title>
        <authorList>
            <person name="Liu X."/>
        </authorList>
    </citation>
    <scope>NUCLEOTIDE SEQUENCE [LARGE SCALE GENOMIC DNA]</scope>
    <source>
        <strain evidence="19 20">G1</strain>
    </source>
</reference>
<dbReference type="Pfam" id="PF00989">
    <property type="entry name" value="PAS"/>
    <property type="match status" value="1"/>
</dbReference>
<evidence type="ECO:0000256" key="1">
    <source>
        <dbReference type="ARBA" id="ARBA00001946"/>
    </source>
</evidence>
<keyword evidence="6" id="KW-0812">Transmembrane</keyword>
<evidence type="ECO:0000256" key="5">
    <source>
        <dbReference type="ARBA" id="ARBA00022679"/>
    </source>
</evidence>
<dbReference type="EMBL" id="CP040602">
    <property type="protein sequence ID" value="QCU90829.1"/>
    <property type="molecule type" value="Genomic_DNA"/>
</dbReference>
<dbReference type="CDD" id="cd01949">
    <property type="entry name" value="GGDEF"/>
    <property type="match status" value="1"/>
</dbReference>
<dbReference type="Pfam" id="PF17203">
    <property type="entry name" value="sCache_3_2"/>
    <property type="match status" value="1"/>
</dbReference>
<organism evidence="19 20">
    <name type="scientific">Thiomicrorhabdus sediminis</name>
    <dbReference type="NCBI Taxonomy" id="2580412"/>
    <lineage>
        <taxon>Bacteria</taxon>
        <taxon>Pseudomonadati</taxon>
        <taxon>Pseudomonadota</taxon>
        <taxon>Gammaproteobacteria</taxon>
        <taxon>Thiotrichales</taxon>
        <taxon>Piscirickettsiaceae</taxon>
        <taxon>Thiomicrorhabdus</taxon>
    </lineage>
</organism>
<dbReference type="SUPFAM" id="SSF55785">
    <property type="entry name" value="PYP-like sensor domain (PAS domain)"/>
    <property type="match status" value="1"/>
</dbReference>
<dbReference type="PROSITE" id="PS50883">
    <property type="entry name" value="EAL"/>
    <property type="match status" value="1"/>
</dbReference>
<evidence type="ECO:0000259" key="16">
    <source>
        <dbReference type="PROSITE" id="PS50883"/>
    </source>
</evidence>
<keyword evidence="9" id="KW-0067">ATP-binding</keyword>
<proteinExistence type="predicted"/>
<keyword evidence="7" id="KW-0547">Nucleotide-binding</keyword>
<dbReference type="SUPFAM" id="SSF158472">
    <property type="entry name" value="HAMP domain-like"/>
    <property type="match status" value="1"/>
</dbReference>
<dbReference type="PROSITE" id="PS50885">
    <property type="entry name" value="HAMP"/>
    <property type="match status" value="1"/>
</dbReference>
<keyword evidence="11" id="KW-0902">Two-component regulatory system</keyword>
<dbReference type="GO" id="GO:0006355">
    <property type="term" value="P:regulation of DNA-templated transcription"/>
    <property type="evidence" value="ECO:0007669"/>
    <property type="project" value="InterPro"/>
</dbReference>